<dbReference type="EMBL" id="FMZX01000098">
    <property type="protein sequence ID" value="SDE67249.1"/>
    <property type="molecule type" value="Genomic_DNA"/>
</dbReference>
<evidence type="ECO:0000313" key="13">
    <source>
        <dbReference type="EMBL" id="SDE67249.1"/>
    </source>
</evidence>
<evidence type="ECO:0000256" key="6">
    <source>
        <dbReference type="ARBA" id="ARBA00023053"/>
    </source>
</evidence>
<dbReference type="InterPro" id="IPR018422">
    <property type="entry name" value="Cation/H_exchanger_CPA1"/>
</dbReference>
<dbReference type="RefSeq" id="WP_090665493.1">
    <property type="nucleotide sequence ID" value="NZ_FMZX01000098.1"/>
</dbReference>
<keyword evidence="8 11" id="KW-0472">Membrane</keyword>
<keyword evidence="14" id="KW-1185">Reference proteome</keyword>
<evidence type="ECO:0000256" key="9">
    <source>
        <dbReference type="ARBA" id="ARBA00023201"/>
    </source>
</evidence>
<keyword evidence="3" id="KW-1003">Cell membrane</keyword>
<keyword evidence="5 11" id="KW-1133">Transmembrane helix</keyword>
<gene>
    <name evidence="13" type="ORF">SAMN04487779_10981</name>
</gene>
<dbReference type="PANTHER" id="PTHR10110">
    <property type="entry name" value="SODIUM/HYDROGEN EXCHANGER"/>
    <property type="match status" value="1"/>
</dbReference>
<feature type="transmembrane region" description="Helical" evidence="11">
    <location>
        <begin position="297"/>
        <end position="322"/>
    </location>
</feature>
<dbReference type="GO" id="GO:0098719">
    <property type="term" value="P:sodium ion import across plasma membrane"/>
    <property type="evidence" value="ECO:0007669"/>
    <property type="project" value="TreeGrafter"/>
</dbReference>
<feature type="domain" description="Cation/H+ exchanger transmembrane" evidence="12">
    <location>
        <begin position="14"/>
        <end position="324"/>
    </location>
</feature>
<dbReference type="Proteomes" id="UP000198925">
    <property type="component" value="Unassembled WGS sequence"/>
</dbReference>
<dbReference type="Gene3D" id="6.10.140.1330">
    <property type="match status" value="1"/>
</dbReference>
<dbReference type="PANTHER" id="PTHR10110:SF86">
    <property type="entry name" value="SODIUM_HYDROGEN EXCHANGER 7"/>
    <property type="match status" value="1"/>
</dbReference>
<keyword evidence="9" id="KW-0739">Sodium transport</keyword>
<evidence type="ECO:0000256" key="4">
    <source>
        <dbReference type="ARBA" id="ARBA00022692"/>
    </source>
</evidence>
<organism evidence="13 14">
    <name type="scientific">Belnapia rosea</name>
    <dbReference type="NCBI Taxonomy" id="938405"/>
    <lineage>
        <taxon>Bacteria</taxon>
        <taxon>Pseudomonadati</taxon>
        <taxon>Pseudomonadota</taxon>
        <taxon>Alphaproteobacteria</taxon>
        <taxon>Acetobacterales</taxon>
        <taxon>Roseomonadaceae</taxon>
        <taxon>Belnapia</taxon>
    </lineage>
</organism>
<dbReference type="GO" id="GO:0005886">
    <property type="term" value="C:plasma membrane"/>
    <property type="evidence" value="ECO:0007669"/>
    <property type="project" value="UniProtKB-SubCell"/>
</dbReference>
<dbReference type="GO" id="GO:0015385">
    <property type="term" value="F:sodium:proton antiporter activity"/>
    <property type="evidence" value="ECO:0007669"/>
    <property type="project" value="InterPro"/>
</dbReference>
<feature type="region of interest" description="Disordered" evidence="10">
    <location>
        <begin position="394"/>
        <end position="414"/>
    </location>
</feature>
<proteinExistence type="predicted"/>
<evidence type="ECO:0000256" key="7">
    <source>
        <dbReference type="ARBA" id="ARBA00023065"/>
    </source>
</evidence>
<name>A0A1G7EUD2_9PROT</name>
<keyword evidence="7" id="KW-0406">Ion transport</keyword>
<feature type="transmembrane region" description="Helical" evidence="11">
    <location>
        <begin position="111"/>
        <end position="131"/>
    </location>
</feature>
<evidence type="ECO:0000313" key="14">
    <source>
        <dbReference type="Proteomes" id="UP000198925"/>
    </source>
</evidence>
<feature type="transmembrane region" description="Helical" evidence="11">
    <location>
        <begin position="263"/>
        <end position="285"/>
    </location>
</feature>
<feature type="transmembrane region" description="Helical" evidence="11">
    <location>
        <begin position="179"/>
        <end position="197"/>
    </location>
</feature>
<protein>
    <submittedName>
        <fullName evidence="13">NhaP-type Na+/H+ or K+/H+ antiporter</fullName>
    </submittedName>
</protein>
<dbReference type="GO" id="GO:0051453">
    <property type="term" value="P:regulation of intracellular pH"/>
    <property type="evidence" value="ECO:0007669"/>
    <property type="project" value="TreeGrafter"/>
</dbReference>
<keyword evidence="2" id="KW-0813">Transport</keyword>
<dbReference type="GO" id="GO:0015386">
    <property type="term" value="F:potassium:proton antiporter activity"/>
    <property type="evidence" value="ECO:0007669"/>
    <property type="project" value="TreeGrafter"/>
</dbReference>
<evidence type="ECO:0000256" key="1">
    <source>
        <dbReference type="ARBA" id="ARBA00004651"/>
    </source>
</evidence>
<evidence type="ECO:0000256" key="3">
    <source>
        <dbReference type="ARBA" id="ARBA00022475"/>
    </source>
</evidence>
<evidence type="ECO:0000256" key="5">
    <source>
        <dbReference type="ARBA" id="ARBA00022989"/>
    </source>
</evidence>
<comment type="subcellular location">
    <subcellularLocation>
        <location evidence="1">Cell membrane</location>
        <topology evidence="1">Multi-pass membrane protein</topology>
    </subcellularLocation>
</comment>
<dbReference type="Pfam" id="PF00999">
    <property type="entry name" value="Na_H_Exchanger"/>
    <property type="match status" value="1"/>
</dbReference>
<keyword evidence="6" id="KW-0915">Sodium</keyword>
<evidence type="ECO:0000256" key="10">
    <source>
        <dbReference type="SAM" id="MobiDB-lite"/>
    </source>
</evidence>
<feature type="transmembrane region" description="Helical" evidence="11">
    <location>
        <begin position="49"/>
        <end position="65"/>
    </location>
</feature>
<evidence type="ECO:0000256" key="8">
    <source>
        <dbReference type="ARBA" id="ARBA00023136"/>
    </source>
</evidence>
<dbReference type="AlphaFoldDB" id="A0A1G7EUD2"/>
<accession>A0A1G7EUD2</accession>
<keyword evidence="4 11" id="KW-0812">Transmembrane</keyword>
<evidence type="ECO:0000259" key="12">
    <source>
        <dbReference type="Pfam" id="PF00999"/>
    </source>
</evidence>
<evidence type="ECO:0000256" key="11">
    <source>
        <dbReference type="SAM" id="Phobius"/>
    </source>
</evidence>
<evidence type="ECO:0000256" key="2">
    <source>
        <dbReference type="ARBA" id="ARBA00022448"/>
    </source>
</evidence>
<feature type="transmembrane region" description="Helical" evidence="11">
    <location>
        <begin position="86"/>
        <end position="105"/>
    </location>
</feature>
<feature type="transmembrane region" description="Helical" evidence="11">
    <location>
        <begin position="151"/>
        <end position="173"/>
    </location>
</feature>
<sequence>MAMFEMVLALLLGAALLSMVARSVAVPYPTLLALGGVVLALVPGLPDVALPPDLILALFVARVLLDAAHDTSFRDLKRNWKPVLSLVVVAVGLTTAAVAVTARFFLPDMPWAAAIALGALLAPPDAVAALAVMRQVTPPHRIRTVLEGESLLNDASSLLIYRLAVGAMASGGLSVGDAAPAFLLVAIGSVVVGWLLAKLTSDLIRRVSDAPTATILQFVTTFGVWLIAERLHLSEVVTVVTFGITAARSSTLAMPADVRVSSFATWGTMTFVLNVLAFTLVGLQLRPVLPALEDGQNAAWLGFALVILGIVIVVRLAWVLLYGSLHRDDPSMAGAMTRHEGMKGFCQVSRQSGRLVGRGWAGRLWRRRSGKWRWSVWPVAPLLWRSGRSVPPGATAGSAAETAASSTTSAAPGC</sequence>
<dbReference type="InterPro" id="IPR006153">
    <property type="entry name" value="Cation/H_exchanger_TM"/>
</dbReference>
<reference evidence="13 14" key="1">
    <citation type="submission" date="2016-10" db="EMBL/GenBank/DDBJ databases">
        <authorList>
            <person name="de Groot N.N."/>
        </authorList>
    </citation>
    <scope>NUCLEOTIDE SEQUENCE [LARGE SCALE GENOMIC DNA]</scope>
    <source>
        <strain evidence="13 14">CPCC 100156</strain>
    </source>
</reference>